<sequence length="946" mass="102086">MLQPDASLWRRGATLGSRRFALPTLVALLSAVVLATRGPAAVENEAADDMLTATSERMIAYVLTPEHGPRFRLPGGPELVRVSAHLVLPSNQTYVPTRRYAFGIEATLRAPDGEILWRRQLSDRTDQTKAGHSEGGWIYEAAFAADHRYELSDSAGLELALPSCPPGSTLELRLSEETGILGSDGNKIVVPFTNPSALVRVHRRVDLGLAGESLRRSATQAALGKARLAAATFLPWHALREAHRAHAEAEAWERMPAEGRAGVDYRGESVYVAAGPPPAPPPPEPPALAIAPGQAAVVHLLGPGTATVRTRGTATVSTDMPQEIAVRTRWLGPFPAGPEPAPPAPPVSLLSIPITDAWQEQAIPLTAGWTAIELSTAVGAADVQVVASDGARHPTSEEAGHEAARESTFAALRLPAETERSGCAGARLTYRAACTLAIPPPPPSALIPVDLRTLPLYRIGPDVAPLSFNLTGPKDIYTRTLRFDVRSLGAVAPVRLGLEFLDARGRVIAVEELLAEPTGLSLFERARPPSSFFAESVGGSDEDDAQVPSLMPALGLPLAERPVSEPVSLRLLAPPEAVRLQLTGGSPALLDVRTVLPPPADEVGGSPWVWPYDQVVVDDERWRYAPRRRDRWFPLRSEDHALRRAAGQVMPLQAQIRREYEPPRQTSEGPWITARPRGGAQRLDILELVPPSRRDEAIASWGPGDVSVLRPNVVEKIDLRRGFDRPTRMRYHAIGAGVRALGQDIALRINDVDDDWLITARAESRRIARPKGGLVSLMWSSGPEPVRILVNRPTLSGAPIYTARQIYRLADNALTVDVPKRAGAVEALHVVVYWLEGAPTTATSLRVAIDGGAPKRHSARGVNVSQAELSVALIPDSGAELLRTDRDTPVRAHRTTFTIRLGDDLSPGRHTVTFTRDSGAPVWLRLFREAPKSGTAAPDLELGHDD</sequence>
<name>A0A1I2F6S1_9BACT</name>
<dbReference type="STRING" id="54.SAMN02745121_06501"/>
<dbReference type="Proteomes" id="UP000199400">
    <property type="component" value="Unassembled WGS sequence"/>
</dbReference>
<dbReference type="RefSeq" id="WP_096330928.1">
    <property type="nucleotide sequence ID" value="NZ_FOMX01000025.1"/>
</dbReference>
<evidence type="ECO:0000313" key="2">
    <source>
        <dbReference type="Proteomes" id="UP000199400"/>
    </source>
</evidence>
<dbReference type="OrthoDB" id="5478565at2"/>
<proteinExistence type="predicted"/>
<keyword evidence="2" id="KW-1185">Reference proteome</keyword>
<dbReference type="EMBL" id="FOMX01000025">
    <property type="protein sequence ID" value="SFF01124.1"/>
    <property type="molecule type" value="Genomic_DNA"/>
</dbReference>
<protein>
    <submittedName>
        <fullName evidence="1">Uncharacterized protein</fullName>
    </submittedName>
</protein>
<evidence type="ECO:0000313" key="1">
    <source>
        <dbReference type="EMBL" id="SFF01124.1"/>
    </source>
</evidence>
<gene>
    <name evidence="1" type="ORF">SAMN02745121_06501</name>
</gene>
<dbReference type="AlphaFoldDB" id="A0A1I2F6S1"/>
<organism evidence="1 2">
    <name type="scientific">Nannocystis exedens</name>
    <dbReference type="NCBI Taxonomy" id="54"/>
    <lineage>
        <taxon>Bacteria</taxon>
        <taxon>Pseudomonadati</taxon>
        <taxon>Myxococcota</taxon>
        <taxon>Polyangia</taxon>
        <taxon>Nannocystales</taxon>
        <taxon>Nannocystaceae</taxon>
        <taxon>Nannocystis</taxon>
    </lineage>
</organism>
<accession>A0A1I2F6S1</accession>
<reference evidence="2" key="1">
    <citation type="submission" date="2016-10" db="EMBL/GenBank/DDBJ databases">
        <authorList>
            <person name="Varghese N."/>
            <person name="Submissions S."/>
        </authorList>
    </citation>
    <scope>NUCLEOTIDE SEQUENCE [LARGE SCALE GENOMIC DNA]</scope>
    <source>
        <strain evidence="2">ATCC 25963</strain>
    </source>
</reference>